<keyword evidence="10" id="KW-1185">Reference proteome</keyword>
<dbReference type="GO" id="GO:0020037">
    <property type="term" value="F:heme binding"/>
    <property type="evidence" value="ECO:0007669"/>
    <property type="project" value="InterPro"/>
</dbReference>
<evidence type="ECO:0000256" key="5">
    <source>
        <dbReference type="ARBA" id="ARBA00023002"/>
    </source>
</evidence>
<dbReference type="PANTHER" id="PTHR11465:SF9">
    <property type="entry name" value="CATALASE"/>
    <property type="match status" value="1"/>
</dbReference>
<keyword evidence="2 9" id="KW-0575">Peroxidase</keyword>
<comment type="similarity">
    <text evidence="1">Belongs to the catalase family.</text>
</comment>
<feature type="compositionally biased region" description="Low complexity" evidence="7">
    <location>
        <begin position="160"/>
        <end position="171"/>
    </location>
</feature>
<dbReference type="GO" id="GO:0005737">
    <property type="term" value="C:cytoplasm"/>
    <property type="evidence" value="ECO:0007669"/>
    <property type="project" value="TreeGrafter"/>
</dbReference>
<keyword evidence="5 9" id="KW-0560">Oxidoreductase</keyword>
<dbReference type="PANTHER" id="PTHR11465">
    <property type="entry name" value="CATALASE"/>
    <property type="match status" value="1"/>
</dbReference>
<organism evidence="9 10">
    <name type="scientific">Actinacidiphila oryziradicis</name>
    <dbReference type="NCBI Taxonomy" id="2571141"/>
    <lineage>
        <taxon>Bacteria</taxon>
        <taxon>Bacillati</taxon>
        <taxon>Actinomycetota</taxon>
        <taxon>Actinomycetes</taxon>
        <taxon>Kitasatosporales</taxon>
        <taxon>Streptomycetaceae</taxon>
        <taxon>Actinacidiphila</taxon>
    </lineage>
</organism>
<evidence type="ECO:0000256" key="1">
    <source>
        <dbReference type="ARBA" id="ARBA00005329"/>
    </source>
</evidence>
<gene>
    <name evidence="9" type="ORF">FCI23_55585</name>
</gene>
<evidence type="ECO:0000256" key="6">
    <source>
        <dbReference type="ARBA" id="ARBA00023004"/>
    </source>
</evidence>
<name>A0A4U0R9U3_9ACTN</name>
<dbReference type="InterPro" id="IPR018028">
    <property type="entry name" value="Catalase"/>
</dbReference>
<keyword evidence="3" id="KW-0349">Heme</keyword>
<dbReference type="Pfam" id="PF00199">
    <property type="entry name" value="Catalase"/>
    <property type="match status" value="1"/>
</dbReference>
<dbReference type="InterPro" id="IPR011614">
    <property type="entry name" value="Catalase_core"/>
</dbReference>
<proteinExistence type="inferred from homology"/>
<feature type="region of interest" description="Disordered" evidence="7">
    <location>
        <begin position="1"/>
        <end position="24"/>
    </location>
</feature>
<evidence type="ECO:0000313" key="10">
    <source>
        <dbReference type="Proteomes" id="UP000305778"/>
    </source>
</evidence>
<feature type="region of interest" description="Disordered" evidence="7">
    <location>
        <begin position="113"/>
        <end position="182"/>
    </location>
</feature>
<accession>A0A4U0R9U3</accession>
<feature type="compositionally biased region" description="Low complexity" evidence="7">
    <location>
        <begin position="1"/>
        <end position="13"/>
    </location>
</feature>
<keyword evidence="6" id="KW-0408">Iron</keyword>
<dbReference type="PRINTS" id="PR00067">
    <property type="entry name" value="CATALASE"/>
</dbReference>
<evidence type="ECO:0000259" key="8">
    <source>
        <dbReference type="Pfam" id="PF00199"/>
    </source>
</evidence>
<dbReference type="SUPFAM" id="SSF56634">
    <property type="entry name" value="Heme-dependent catalase-like"/>
    <property type="match status" value="1"/>
</dbReference>
<feature type="compositionally biased region" description="Basic and acidic residues" evidence="7">
    <location>
        <begin position="123"/>
        <end position="133"/>
    </location>
</feature>
<dbReference type="GO" id="GO:0046872">
    <property type="term" value="F:metal ion binding"/>
    <property type="evidence" value="ECO:0007669"/>
    <property type="project" value="UniProtKB-KW"/>
</dbReference>
<dbReference type="InterPro" id="IPR020835">
    <property type="entry name" value="Catalase_sf"/>
</dbReference>
<dbReference type="GO" id="GO:0042542">
    <property type="term" value="P:response to hydrogen peroxide"/>
    <property type="evidence" value="ECO:0007669"/>
    <property type="project" value="TreeGrafter"/>
</dbReference>
<evidence type="ECO:0000256" key="2">
    <source>
        <dbReference type="ARBA" id="ARBA00022559"/>
    </source>
</evidence>
<dbReference type="GO" id="GO:0004096">
    <property type="term" value="F:catalase activity"/>
    <property type="evidence" value="ECO:0007669"/>
    <property type="project" value="UniProtKB-EC"/>
</dbReference>
<evidence type="ECO:0000256" key="7">
    <source>
        <dbReference type="SAM" id="MobiDB-lite"/>
    </source>
</evidence>
<protein>
    <submittedName>
        <fullName evidence="9">Catalase</fullName>
        <ecNumber evidence="9">1.11.1.6</ecNumber>
    </submittedName>
</protein>
<feature type="compositionally biased region" description="Basic residues" evidence="7">
    <location>
        <begin position="14"/>
        <end position="24"/>
    </location>
</feature>
<sequence>MWAAAHPGPALLRARPRQRRAHPLPRRAWPCRHSQHLTATADVTPYTRATFLSEVCQQSEVFSRLCTAVGRLGSADEVRDLRGFALKFSSKDDNDAQAGKDAQVFLAKDLSKVPQPHFWKPQGRADHGADRRPGSHRHAHEHPRPAPTTESAWRPRSRSGAVGPGTAATAPRHTRTPTDSFR</sequence>
<dbReference type="EC" id="1.11.1.6" evidence="9"/>
<dbReference type="EMBL" id="SUMC01000322">
    <property type="protein sequence ID" value="TJZ91142.1"/>
    <property type="molecule type" value="Genomic_DNA"/>
</dbReference>
<reference evidence="9 10" key="1">
    <citation type="submission" date="2019-04" db="EMBL/GenBank/DDBJ databases">
        <title>Streptomyces oryziradicis sp. nov., a novel actinomycete isolated from rhizosphere soil of rice (Oryza sativa L.).</title>
        <authorList>
            <person name="Li C."/>
        </authorList>
    </citation>
    <scope>NUCLEOTIDE SEQUENCE [LARGE SCALE GENOMIC DNA]</scope>
    <source>
        <strain evidence="9 10">NEAU-C40</strain>
    </source>
</reference>
<evidence type="ECO:0000313" key="9">
    <source>
        <dbReference type="EMBL" id="TJZ91142.1"/>
    </source>
</evidence>
<keyword evidence="4" id="KW-0479">Metal-binding</keyword>
<comment type="caution">
    <text evidence="9">The sequence shown here is derived from an EMBL/GenBank/DDBJ whole genome shotgun (WGS) entry which is preliminary data.</text>
</comment>
<dbReference type="PROSITE" id="PS51402">
    <property type="entry name" value="CATALASE_3"/>
    <property type="match status" value="1"/>
</dbReference>
<evidence type="ECO:0000256" key="3">
    <source>
        <dbReference type="ARBA" id="ARBA00022617"/>
    </source>
</evidence>
<dbReference type="GO" id="GO:0042744">
    <property type="term" value="P:hydrogen peroxide catabolic process"/>
    <property type="evidence" value="ECO:0007669"/>
    <property type="project" value="TreeGrafter"/>
</dbReference>
<dbReference type="Gene3D" id="2.40.180.10">
    <property type="entry name" value="Catalase core domain"/>
    <property type="match status" value="1"/>
</dbReference>
<dbReference type="Proteomes" id="UP000305778">
    <property type="component" value="Unassembled WGS sequence"/>
</dbReference>
<dbReference type="RefSeq" id="WP_136731754.1">
    <property type="nucleotide sequence ID" value="NZ_SUMC01000322.1"/>
</dbReference>
<dbReference type="AlphaFoldDB" id="A0A4U0R9U3"/>
<evidence type="ECO:0000256" key="4">
    <source>
        <dbReference type="ARBA" id="ARBA00022723"/>
    </source>
</evidence>
<feature type="domain" description="Catalase core" evidence="8">
    <location>
        <begin position="36"/>
        <end position="115"/>
    </location>
</feature>